<sequence length="222" mass="25307">MYFYNHLSRHRDADGKCKRKIRIFSFTSFKTNSSIILSKSIGADRLIVEFKLSYLIQKDSKICAEKGPLLPTKNFRGAIPPLTPARILSTRTNTCTHSSFEKIRLQSLKENIKLRRLVKTPVTSIIKRIHLITQASSNNLNNLVVRLQELRYCIELGVIYISLGINNAINFHLLKQELTFLSTIVVNSMLFNLIKYEDKFSKTANVMIVAGITLNRLGPIPL</sequence>
<gene>
    <name evidence="1" type="ORF">AGLY_001491</name>
</gene>
<dbReference type="AlphaFoldDB" id="A0A6G0U7Q4"/>
<evidence type="ECO:0000313" key="2">
    <source>
        <dbReference type="Proteomes" id="UP000475862"/>
    </source>
</evidence>
<organism evidence="1 2">
    <name type="scientific">Aphis glycines</name>
    <name type="common">Soybean aphid</name>
    <dbReference type="NCBI Taxonomy" id="307491"/>
    <lineage>
        <taxon>Eukaryota</taxon>
        <taxon>Metazoa</taxon>
        <taxon>Ecdysozoa</taxon>
        <taxon>Arthropoda</taxon>
        <taxon>Hexapoda</taxon>
        <taxon>Insecta</taxon>
        <taxon>Pterygota</taxon>
        <taxon>Neoptera</taxon>
        <taxon>Paraneoptera</taxon>
        <taxon>Hemiptera</taxon>
        <taxon>Sternorrhyncha</taxon>
        <taxon>Aphidomorpha</taxon>
        <taxon>Aphidoidea</taxon>
        <taxon>Aphididae</taxon>
        <taxon>Aphidini</taxon>
        <taxon>Aphis</taxon>
        <taxon>Aphis</taxon>
    </lineage>
</organism>
<evidence type="ECO:0000313" key="1">
    <source>
        <dbReference type="EMBL" id="KAE9544312.1"/>
    </source>
</evidence>
<accession>A0A6G0U7Q4</accession>
<dbReference type="Proteomes" id="UP000475862">
    <property type="component" value="Unassembled WGS sequence"/>
</dbReference>
<name>A0A6G0U7Q4_APHGL</name>
<protein>
    <submittedName>
        <fullName evidence="1">Uncharacterized protein</fullName>
    </submittedName>
</protein>
<comment type="caution">
    <text evidence="1">The sequence shown here is derived from an EMBL/GenBank/DDBJ whole genome shotgun (WGS) entry which is preliminary data.</text>
</comment>
<dbReference type="EMBL" id="VYZN01000002">
    <property type="protein sequence ID" value="KAE9544312.1"/>
    <property type="molecule type" value="Genomic_DNA"/>
</dbReference>
<proteinExistence type="predicted"/>
<keyword evidence="2" id="KW-1185">Reference proteome</keyword>
<reference evidence="1 2" key="1">
    <citation type="submission" date="2019-08" db="EMBL/GenBank/DDBJ databases">
        <title>The genome of the soybean aphid Biotype 1, its phylome, world population structure and adaptation to the North American continent.</title>
        <authorList>
            <person name="Giordano R."/>
            <person name="Donthu R.K."/>
            <person name="Hernandez A.G."/>
            <person name="Wright C.L."/>
            <person name="Zimin A.V."/>
        </authorList>
    </citation>
    <scope>NUCLEOTIDE SEQUENCE [LARGE SCALE GENOMIC DNA]</scope>
    <source>
        <tissue evidence="1">Whole aphids</tissue>
    </source>
</reference>